<evidence type="ECO:0000313" key="6">
    <source>
        <dbReference type="Proteomes" id="UP000271162"/>
    </source>
</evidence>
<gene>
    <name evidence="5" type="ORF">NBR_LOCUS8099</name>
</gene>
<dbReference type="SUPFAM" id="SSF57535">
    <property type="entry name" value="Complement control module/SCR domain"/>
    <property type="match status" value="1"/>
</dbReference>
<accession>A0A0N4XYE6</accession>
<keyword evidence="2" id="KW-0768">Sushi</keyword>
<dbReference type="InterPro" id="IPR035976">
    <property type="entry name" value="Sushi/SCR/CCP_sf"/>
</dbReference>
<evidence type="ECO:0000313" key="7">
    <source>
        <dbReference type="WBParaSite" id="NBR_0000809801-mRNA-1"/>
    </source>
</evidence>
<dbReference type="CDD" id="cd00033">
    <property type="entry name" value="CCP"/>
    <property type="match status" value="1"/>
</dbReference>
<feature type="chain" id="PRO_5043125038" evidence="3">
    <location>
        <begin position="16"/>
        <end position="157"/>
    </location>
</feature>
<sequence>MLVLLPALLVANVAAYGVYTPSKCKPLEKKDEIVYTYSEELDSGYSSDGKYKQGTTVKARCAKQLWDLMGSDTATCKNGRWSPEIGTCIPGRCSLNALKGMGYQSFGEVRQHGTDKVENLQKVTAYKTLKQAENFICCLGKWMPSESCPTVMKPDLY</sequence>
<dbReference type="SMART" id="SM00032">
    <property type="entry name" value="CCP"/>
    <property type="match status" value="1"/>
</dbReference>
<dbReference type="EMBL" id="UYSL01019962">
    <property type="protein sequence ID" value="VDL71688.1"/>
    <property type="molecule type" value="Genomic_DNA"/>
</dbReference>
<protein>
    <submittedName>
        <fullName evidence="7">Sushi domain-containing protein</fullName>
    </submittedName>
</protein>
<evidence type="ECO:0000313" key="5">
    <source>
        <dbReference type="EMBL" id="VDL71688.1"/>
    </source>
</evidence>
<reference evidence="7" key="1">
    <citation type="submission" date="2017-02" db="UniProtKB">
        <authorList>
            <consortium name="WormBaseParasite"/>
        </authorList>
    </citation>
    <scope>IDENTIFICATION</scope>
</reference>
<dbReference type="InterPro" id="IPR000436">
    <property type="entry name" value="Sushi_SCR_CCP_dom"/>
</dbReference>
<comment type="caution">
    <text evidence="2">Lacks conserved residue(s) required for the propagation of feature annotation.</text>
</comment>
<dbReference type="PROSITE" id="PS50923">
    <property type="entry name" value="SUSHI"/>
    <property type="match status" value="1"/>
</dbReference>
<evidence type="ECO:0000259" key="4">
    <source>
        <dbReference type="PROSITE" id="PS50923"/>
    </source>
</evidence>
<keyword evidence="6" id="KW-1185">Reference proteome</keyword>
<proteinExistence type="predicted"/>
<name>A0A0N4XYE6_NIPBR</name>
<feature type="signal peptide" evidence="3">
    <location>
        <begin position="1"/>
        <end position="15"/>
    </location>
</feature>
<dbReference type="Proteomes" id="UP000271162">
    <property type="component" value="Unassembled WGS sequence"/>
</dbReference>
<feature type="domain" description="Sushi" evidence="4">
    <location>
        <begin position="22"/>
        <end position="90"/>
    </location>
</feature>
<keyword evidence="3" id="KW-0732">Signal</keyword>
<evidence type="ECO:0000256" key="2">
    <source>
        <dbReference type="PROSITE-ProRule" id="PRU00302"/>
    </source>
</evidence>
<reference evidence="5 6" key="2">
    <citation type="submission" date="2018-11" db="EMBL/GenBank/DDBJ databases">
        <authorList>
            <consortium name="Pathogen Informatics"/>
        </authorList>
    </citation>
    <scope>NUCLEOTIDE SEQUENCE [LARGE SCALE GENOMIC DNA]</scope>
</reference>
<dbReference type="Pfam" id="PF00084">
    <property type="entry name" value="Sushi"/>
    <property type="match status" value="1"/>
</dbReference>
<keyword evidence="1 2" id="KW-1015">Disulfide bond</keyword>
<organism evidence="7">
    <name type="scientific">Nippostrongylus brasiliensis</name>
    <name type="common">Rat hookworm</name>
    <dbReference type="NCBI Taxonomy" id="27835"/>
    <lineage>
        <taxon>Eukaryota</taxon>
        <taxon>Metazoa</taxon>
        <taxon>Ecdysozoa</taxon>
        <taxon>Nematoda</taxon>
        <taxon>Chromadorea</taxon>
        <taxon>Rhabditida</taxon>
        <taxon>Rhabditina</taxon>
        <taxon>Rhabditomorpha</taxon>
        <taxon>Strongyloidea</taxon>
        <taxon>Heligmosomidae</taxon>
        <taxon>Nippostrongylus</taxon>
    </lineage>
</organism>
<feature type="disulfide bond" evidence="2">
    <location>
        <begin position="61"/>
        <end position="88"/>
    </location>
</feature>
<evidence type="ECO:0000256" key="1">
    <source>
        <dbReference type="ARBA" id="ARBA00023157"/>
    </source>
</evidence>
<dbReference type="AlphaFoldDB" id="A0A0N4XYE6"/>
<dbReference type="Gene3D" id="2.10.70.10">
    <property type="entry name" value="Complement Module, domain 1"/>
    <property type="match status" value="1"/>
</dbReference>
<evidence type="ECO:0000256" key="3">
    <source>
        <dbReference type="SAM" id="SignalP"/>
    </source>
</evidence>
<dbReference type="WBParaSite" id="NBR_0000809801-mRNA-1">
    <property type="protein sequence ID" value="NBR_0000809801-mRNA-1"/>
    <property type="gene ID" value="NBR_0000809801"/>
</dbReference>